<keyword evidence="4" id="KW-1185">Reference proteome</keyword>
<name>A0A140E5Y3_9GAMM</name>
<dbReference type="KEGG" id="mdn:JT25_020330"/>
<dbReference type="AlphaFoldDB" id="A0A140E5Y3"/>
<dbReference type="Pfam" id="PF01471">
    <property type="entry name" value="PG_binding_1"/>
    <property type="match status" value="1"/>
</dbReference>
<dbReference type="EMBL" id="CP014476">
    <property type="protein sequence ID" value="AMK78807.1"/>
    <property type="molecule type" value="Genomic_DNA"/>
</dbReference>
<evidence type="ECO:0000259" key="1">
    <source>
        <dbReference type="Pfam" id="PF01464"/>
    </source>
</evidence>
<sequence length="314" mass="34320">MAFSRPLKFQLPMLRGRDVLEVQTRLKSLQINGVGQPDGLFGAKTSAAVVAFQTSHGLDSDGIVGPLTWSSLFQDDSSPNTQRPAANDASSTVIGQDLLDELKTKHAYQDSVSWQLSAQGLLVGNDNTAVGTGGEPKTVAKIWSQYGSALTHWSTELKVPVELIIATICTESSGNQNAVREEPGFIDEVRTPHKISPGLMQTLISTARAALNKDDIDKAWLLIPSNSIQAGTAYIAGQWKQTHFDPPKVACAYNAGGIYRNDSARNRWKMRQYPIGSAEHADRFVKWFNDCFVFFENNGGAPECSFFNALRKQG</sequence>
<gene>
    <name evidence="3" type="ORF">JT25_020330</name>
</gene>
<dbReference type="InterPro" id="IPR036366">
    <property type="entry name" value="PGBDSf"/>
</dbReference>
<dbReference type="OrthoDB" id="1523598at2"/>
<feature type="domain" description="Peptidoglycan binding-like" evidence="2">
    <location>
        <begin position="15"/>
        <end position="72"/>
    </location>
</feature>
<protein>
    <recommendedName>
        <fullName evidence="5">Transglycosylase SLT domain-containing protein</fullName>
    </recommendedName>
</protein>
<dbReference type="RefSeq" id="WP_062329516.1">
    <property type="nucleotide sequence ID" value="NZ_CP014476.1"/>
</dbReference>
<dbReference type="Pfam" id="PF01464">
    <property type="entry name" value="SLT"/>
    <property type="match status" value="1"/>
</dbReference>
<dbReference type="Gene3D" id="1.10.530.10">
    <property type="match status" value="1"/>
</dbReference>
<organism evidence="3 4">
    <name type="scientific">Methylomonas denitrificans</name>
    <dbReference type="NCBI Taxonomy" id="1538553"/>
    <lineage>
        <taxon>Bacteria</taxon>
        <taxon>Pseudomonadati</taxon>
        <taxon>Pseudomonadota</taxon>
        <taxon>Gammaproteobacteria</taxon>
        <taxon>Methylococcales</taxon>
        <taxon>Methylococcaceae</taxon>
        <taxon>Methylomonas</taxon>
    </lineage>
</organism>
<dbReference type="Gene3D" id="1.10.101.10">
    <property type="entry name" value="PGBD-like superfamily/PGBD"/>
    <property type="match status" value="1"/>
</dbReference>
<proteinExistence type="predicted"/>
<accession>A0A140E5Y3</accession>
<feature type="domain" description="Transglycosylase SLT" evidence="1">
    <location>
        <begin position="153"/>
        <end position="260"/>
    </location>
</feature>
<dbReference type="STRING" id="1538553.JT25_020330"/>
<dbReference type="SUPFAM" id="SSF53955">
    <property type="entry name" value="Lysozyme-like"/>
    <property type="match status" value="1"/>
</dbReference>
<dbReference type="InterPro" id="IPR023346">
    <property type="entry name" value="Lysozyme-like_dom_sf"/>
</dbReference>
<evidence type="ECO:0008006" key="5">
    <source>
        <dbReference type="Google" id="ProtNLM"/>
    </source>
</evidence>
<evidence type="ECO:0000313" key="3">
    <source>
        <dbReference type="EMBL" id="AMK78807.1"/>
    </source>
</evidence>
<dbReference type="SUPFAM" id="SSF47090">
    <property type="entry name" value="PGBD-like"/>
    <property type="match status" value="1"/>
</dbReference>
<evidence type="ECO:0000313" key="4">
    <source>
        <dbReference type="Proteomes" id="UP000030512"/>
    </source>
</evidence>
<dbReference type="InterPro" id="IPR008258">
    <property type="entry name" value="Transglycosylase_SLT_dom_1"/>
</dbReference>
<dbReference type="InterPro" id="IPR002477">
    <property type="entry name" value="Peptidoglycan-bd-like"/>
</dbReference>
<evidence type="ECO:0000259" key="2">
    <source>
        <dbReference type="Pfam" id="PF01471"/>
    </source>
</evidence>
<dbReference type="Proteomes" id="UP000030512">
    <property type="component" value="Chromosome"/>
</dbReference>
<reference evidence="3 4" key="1">
    <citation type="journal article" date="2015" name="Environ. Microbiol.">
        <title>Methane oxidation coupled to nitrate reduction under hypoxia by the Gammaproteobacterium Methylomonas denitrificans, sp. nov. type strain FJG1.</title>
        <authorList>
            <person name="Kits K.D."/>
            <person name="Klotz M.G."/>
            <person name="Stein L.Y."/>
        </authorList>
    </citation>
    <scope>NUCLEOTIDE SEQUENCE [LARGE SCALE GENOMIC DNA]</scope>
    <source>
        <strain evidence="3 4">FJG1</strain>
    </source>
</reference>
<dbReference type="InterPro" id="IPR036365">
    <property type="entry name" value="PGBD-like_sf"/>
</dbReference>